<feature type="transmembrane region" description="Helical" evidence="1">
    <location>
        <begin position="48"/>
        <end position="67"/>
    </location>
</feature>
<gene>
    <name evidence="2" type="ORF">ESZ91_09615</name>
</gene>
<comment type="caution">
    <text evidence="2">The sequence shown here is derived from an EMBL/GenBank/DDBJ whole genome shotgun (WGS) entry which is preliminary data.</text>
</comment>
<reference evidence="2 3" key="1">
    <citation type="journal article" date="2019" name="Gut">
        <title>Antibiotics-induced monodominance of a novel gut bacterial order.</title>
        <authorList>
            <person name="Hildebrand F."/>
            <person name="Moitinho-Silva L."/>
            <person name="Blasche S."/>
            <person name="Jahn M.T."/>
            <person name="Gossmann T.I."/>
            <person name="Heuerta-Cepas J."/>
            <person name="Hercog R."/>
            <person name="Luetge M."/>
            <person name="Bahram M."/>
            <person name="Pryszlak A."/>
            <person name="Alves R.J."/>
            <person name="Waszak S.M."/>
            <person name="Zhu A."/>
            <person name="Ye L."/>
            <person name="Costea P.I."/>
            <person name="Aalvink S."/>
            <person name="Belzer C."/>
            <person name="Forslund S.K."/>
            <person name="Sunagawa S."/>
            <person name="Hentschel U."/>
            <person name="Merten C."/>
            <person name="Patil K.R."/>
            <person name="Benes V."/>
            <person name="Bork P."/>
        </authorList>
    </citation>
    <scope>NUCLEOTIDE SEQUENCE [LARGE SCALE GENOMIC DNA]</scope>
    <source>
        <strain evidence="2 3">HDS1380</strain>
    </source>
</reference>
<evidence type="ECO:0008006" key="4">
    <source>
        <dbReference type="Google" id="ProtNLM"/>
    </source>
</evidence>
<keyword evidence="1" id="KW-0472">Membrane</keyword>
<evidence type="ECO:0000256" key="1">
    <source>
        <dbReference type="SAM" id="Phobius"/>
    </source>
</evidence>
<dbReference type="SUPFAM" id="SSF103473">
    <property type="entry name" value="MFS general substrate transporter"/>
    <property type="match status" value="1"/>
</dbReference>
<dbReference type="Proteomes" id="UP000291269">
    <property type="component" value="Unassembled WGS sequence"/>
</dbReference>
<dbReference type="AlphaFoldDB" id="A0A4Q2K605"/>
<feature type="transmembrane region" description="Helical" evidence="1">
    <location>
        <begin position="99"/>
        <end position="115"/>
    </location>
</feature>
<dbReference type="EMBL" id="SDOZ01000003">
    <property type="protein sequence ID" value="RXZ58302.1"/>
    <property type="molecule type" value="Genomic_DNA"/>
</dbReference>
<evidence type="ECO:0000313" key="3">
    <source>
        <dbReference type="Proteomes" id="UP000291269"/>
    </source>
</evidence>
<organism evidence="2 3">
    <name type="scientific">Candidatus Borkfalkia ceftriaxoniphila</name>
    <dbReference type="NCBI Taxonomy" id="2508949"/>
    <lineage>
        <taxon>Bacteria</taxon>
        <taxon>Bacillati</taxon>
        <taxon>Bacillota</taxon>
        <taxon>Clostridia</taxon>
        <taxon>Christensenellales</taxon>
        <taxon>Christensenellaceae</taxon>
        <taxon>Candidatus Borkfalkia</taxon>
    </lineage>
</organism>
<protein>
    <recommendedName>
        <fullName evidence="4">Trep_Strep domain-containing protein</fullName>
    </recommendedName>
</protein>
<name>A0A4Q2K605_9FIRM</name>
<dbReference type="RefSeq" id="WP_129226670.1">
    <property type="nucleotide sequence ID" value="NZ_SDOZ01000003.1"/>
</dbReference>
<sequence length="224" mass="24634">MTPREKAIIELVRLSEEEQRGADFIAQEEAATGKPKNKIFQKYMIKDVVFLAIITCCTLVTGAIMPLLVNVPLFGIIQLGLGLQFSLFPVIGMMKVKKPFALLLQSAFISIFLVFMFPPMVLLIACAFVAELFTLLVFRGYKNDWACVFAGTLYMPLTLPLMYMYYNVFYTVSGDEKAAVSIFIGGGNVGLIVGISFAVLAVCFVGSVIGMVIARELKKAGKLK</sequence>
<evidence type="ECO:0000313" key="2">
    <source>
        <dbReference type="EMBL" id="RXZ58302.1"/>
    </source>
</evidence>
<dbReference type="InterPro" id="IPR036259">
    <property type="entry name" value="MFS_trans_sf"/>
</dbReference>
<accession>A0A4Q2K605</accession>
<feature type="transmembrane region" description="Helical" evidence="1">
    <location>
        <begin position="121"/>
        <end position="138"/>
    </location>
</feature>
<keyword evidence="1" id="KW-1133">Transmembrane helix</keyword>
<feature type="transmembrane region" description="Helical" evidence="1">
    <location>
        <begin position="145"/>
        <end position="166"/>
    </location>
</feature>
<keyword evidence="3" id="KW-1185">Reference proteome</keyword>
<feature type="transmembrane region" description="Helical" evidence="1">
    <location>
        <begin position="186"/>
        <end position="214"/>
    </location>
</feature>
<feature type="transmembrane region" description="Helical" evidence="1">
    <location>
        <begin position="73"/>
        <end position="92"/>
    </location>
</feature>
<keyword evidence="1" id="KW-0812">Transmembrane</keyword>
<proteinExistence type="predicted"/>